<dbReference type="Proteomes" id="UP000590740">
    <property type="component" value="Unassembled WGS sequence"/>
</dbReference>
<evidence type="ECO:0000313" key="3">
    <source>
        <dbReference type="Proteomes" id="UP000590740"/>
    </source>
</evidence>
<accession>A0A7W8DKR0</accession>
<sequence>MRSQKINNRTPRPFKTKADRWSGGQGFIPFSGPKPVVRPAKQSPEVKPATEKTGDKAKE</sequence>
<organism evidence="2 3">
    <name type="scientific">Prosthecobacter vanneervenii</name>
    <dbReference type="NCBI Taxonomy" id="48466"/>
    <lineage>
        <taxon>Bacteria</taxon>
        <taxon>Pseudomonadati</taxon>
        <taxon>Verrucomicrobiota</taxon>
        <taxon>Verrucomicrobiia</taxon>
        <taxon>Verrucomicrobiales</taxon>
        <taxon>Verrucomicrobiaceae</taxon>
        <taxon>Prosthecobacter</taxon>
    </lineage>
</organism>
<dbReference type="RefSeq" id="WP_184340323.1">
    <property type="nucleotide sequence ID" value="NZ_JACHIG010000006.1"/>
</dbReference>
<keyword evidence="3" id="KW-1185">Reference proteome</keyword>
<evidence type="ECO:0000313" key="2">
    <source>
        <dbReference type="EMBL" id="MBB5033392.1"/>
    </source>
</evidence>
<feature type="region of interest" description="Disordered" evidence="1">
    <location>
        <begin position="1"/>
        <end position="59"/>
    </location>
</feature>
<evidence type="ECO:0000256" key="1">
    <source>
        <dbReference type="SAM" id="MobiDB-lite"/>
    </source>
</evidence>
<gene>
    <name evidence="2" type="ORF">HNQ65_002980</name>
</gene>
<feature type="compositionally biased region" description="Polar residues" evidence="1">
    <location>
        <begin position="1"/>
        <end position="10"/>
    </location>
</feature>
<feature type="compositionally biased region" description="Basic and acidic residues" evidence="1">
    <location>
        <begin position="48"/>
        <end position="59"/>
    </location>
</feature>
<protein>
    <submittedName>
        <fullName evidence="2">Uncharacterized protein</fullName>
    </submittedName>
</protein>
<dbReference type="AlphaFoldDB" id="A0A7W8DKR0"/>
<reference evidence="2 3" key="1">
    <citation type="submission" date="2020-08" db="EMBL/GenBank/DDBJ databases">
        <title>Genomic Encyclopedia of Type Strains, Phase IV (KMG-IV): sequencing the most valuable type-strain genomes for metagenomic binning, comparative biology and taxonomic classification.</title>
        <authorList>
            <person name="Goeker M."/>
        </authorList>
    </citation>
    <scope>NUCLEOTIDE SEQUENCE [LARGE SCALE GENOMIC DNA]</scope>
    <source>
        <strain evidence="2 3">DSM 12252</strain>
    </source>
</reference>
<proteinExistence type="predicted"/>
<comment type="caution">
    <text evidence="2">The sequence shown here is derived from an EMBL/GenBank/DDBJ whole genome shotgun (WGS) entry which is preliminary data.</text>
</comment>
<dbReference type="EMBL" id="JACHIG010000006">
    <property type="protein sequence ID" value="MBB5033392.1"/>
    <property type="molecule type" value="Genomic_DNA"/>
</dbReference>
<name>A0A7W8DKR0_9BACT</name>